<dbReference type="InterPro" id="IPR004254">
    <property type="entry name" value="AdipoR/HlyIII-related"/>
</dbReference>
<dbReference type="PANTHER" id="PTHR20855">
    <property type="entry name" value="ADIPOR/PROGESTIN RECEPTOR-RELATED"/>
    <property type="match status" value="1"/>
</dbReference>
<gene>
    <name evidence="8" type="ORF">CUNI_LOCUS8449</name>
</gene>
<feature type="transmembrane region" description="Helical" evidence="7">
    <location>
        <begin position="147"/>
        <end position="167"/>
    </location>
</feature>
<dbReference type="PANTHER" id="PTHR20855:SF92">
    <property type="entry name" value="PROGESTIN AND ADIPOQ RECEPTOR FAMILY MEMBER 3-LIKE"/>
    <property type="match status" value="1"/>
</dbReference>
<feature type="binding site" evidence="6">
    <location>
        <position position="253"/>
    </location>
    <ligand>
        <name>Zn(2+)</name>
        <dbReference type="ChEBI" id="CHEBI:29105"/>
    </ligand>
</feature>
<evidence type="ECO:0000256" key="4">
    <source>
        <dbReference type="ARBA" id="ARBA00022989"/>
    </source>
</evidence>
<name>A0A8S3Z6Q8_9EUPU</name>
<feature type="transmembrane region" description="Helical" evidence="7">
    <location>
        <begin position="51"/>
        <end position="71"/>
    </location>
</feature>
<evidence type="ECO:0000256" key="1">
    <source>
        <dbReference type="ARBA" id="ARBA00004141"/>
    </source>
</evidence>
<comment type="caution">
    <text evidence="8">The sequence shown here is derived from an EMBL/GenBank/DDBJ whole genome shotgun (WGS) entry which is preliminary data.</text>
</comment>
<feature type="binding site" evidence="6">
    <location>
        <position position="100"/>
    </location>
    <ligand>
        <name>Zn(2+)</name>
        <dbReference type="ChEBI" id="CHEBI:29105"/>
    </ligand>
</feature>
<sequence length="391" mass="45201">MNRPQATLSRDEVPLLFHEPHVKTGFRPLHQPWSSYCLSIFQLHNEMMNTWTHLIALFMVLVWTTVLWGEFQLITDPYMWPMAVGIVTMIILYISSTCAHCFQNRSELVHYTCFMIDYAGIGLYGFGSNMVHWWYCLHEDLLGSLSHQIAIPVGAVLGVLVCICCTISKTKYTRPYPFSRRIWQMSSVLSIYTWLQFPVLYKIWLYVHDNKWESSFQHHLQQMLWFTLGGFFFGSDIPQRFFPGWFDIIGHSHQIFHICILMTTYEQLNALYLDMTDGIANIRRMEAPTFLNTWGILACVILANAVIVWLFHVSVRNKLDTQCVNGVQKQAGKEECHGCALNNGEWRNLHRTCDVPDFQSEICPKVIVSGDGNSIRHRNGAVVEESNGIHI</sequence>
<reference evidence="8" key="1">
    <citation type="submission" date="2021-04" db="EMBL/GenBank/DDBJ databases">
        <authorList>
            <consortium name="Molecular Ecology Group"/>
        </authorList>
    </citation>
    <scope>NUCLEOTIDE SEQUENCE</scope>
</reference>
<evidence type="ECO:0000256" key="3">
    <source>
        <dbReference type="ARBA" id="ARBA00022692"/>
    </source>
</evidence>
<accession>A0A8S3Z6Q8</accession>
<evidence type="ECO:0000256" key="7">
    <source>
        <dbReference type="SAM" id="Phobius"/>
    </source>
</evidence>
<proteinExistence type="inferred from homology"/>
<keyword evidence="5 7" id="KW-0472">Membrane</keyword>
<dbReference type="GO" id="GO:0038023">
    <property type="term" value="F:signaling receptor activity"/>
    <property type="evidence" value="ECO:0007669"/>
    <property type="project" value="TreeGrafter"/>
</dbReference>
<evidence type="ECO:0000313" key="8">
    <source>
        <dbReference type="EMBL" id="CAG5122891.1"/>
    </source>
</evidence>
<feature type="binding site" evidence="6">
    <location>
        <position position="257"/>
    </location>
    <ligand>
        <name>Zn(2+)</name>
        <dbReference type="ChEBI" id="CHEBI:29105"/>
    </ligand>
</feature>
<comment type="subcellular location">
    <subcellularLocation>
        <location evidence="1">Membrane</location>
        <topology evidence="1">Multi-pass membrane protein</topology>
    </subcellularLocation>
</comment>
<dbReference type="EMBL" id="CAJHNH020001387">
    <property type="protein sequence ID" value="CAG5122891.1"/>
    <property type="molecule type" value="Genomic_DNA"/>
</dbReference>
<feature type="transmembrane region" description="Helical" evidence="7">
    <location>
        <begin position="293"/>
        <end position="311"/>
    </location>
</feature>
<comment type="similarity">
    <text evidence="2">Belongs to the ADIPOR family.</text>
</comment>
<evidence type="ECO:0000313" key="9">
    <source>
        <dbReference type="Proteomes" id="UP000678393"/>
    </source>
</evidence>
<protein>
    <submittedName>
        <fullName evidence="8">Uncharacterized protein</fullName>
    </submittedName>
</protein>
<feature type="transmembrane region" description="Helical" evidence="7">
    <location>
        <begin position="108"/>
        <end position="127"/>
    </location>
</feature>
<keyword evidence="9" id="KW-1185">Reference proteome</keyword>
<keyword evidence="6" id="KW-0479">Metal-binding</keyword>
<dbReference type="Pfam" id="PF03006">
    <property type="entry name" value="HlyIII"/>
    <property type="match status" value="1"/>
</dbReference>
<evidence type="ECO:0000256" key="5">
    <source>
        <dbReference type="ARBA" id="ARBA00023136"/>
    </source>
</evidence>
<evidence type="ECO:0000256" key="6">
    <source>
        <dbReference type="PIRSR" id="PIRSR604254-1"/>
    </source>
</evidence>
<dbReference type="AlphaFoldDB" id="A0A8S3Z6Q8"/>
<organism evidence="8 9">
    <name type="scientific">Candidula unifasciata</name>
    <dbReference type="NCBI Taxonomy" id="100452"/>
    <lineage>
        <taxon>Eukaryota</taxon>
        <taxon>Metazoa</taxon>
        <taxon>Spiralia</taxon>
        <taxon>Lophotrochozoa</taxon>
        <taxon>Mollusca</taxon>
        <taxon>Gastropoda</taxon>
        <taxon>Heterobranchia</taxon>
        <taxon>Euthyneura</taxon>
        <taxon>Panpulmonata</taxon>
        <taxon>Eupulmonata</taxon>
        <taxon>Stylommatophora</taxon>
        <taxon>Helicina</taxon>
        <taxon>Helicoidea</taxon>
        <taxon>Geomitridae</taxon>
        <taxon>Candidula</taxon>
    </lineage>
</organism>
<keyword evidence="6" id="KW-0862">Zinc</keyword>
<feature type="transmembrane region" description="Helical" evidence="7">
    <location>
        <begin position="77"/>
        <end position="96"/>
    </location>
</feature>
<feature type="transmembrane region" description="Helical" evidence="7">
    <location>
        <begin position="188"/>
        <end position="207"/>
    </location>
</feature>
<dbReference type="GO" id="GO:0046872">
    <property type="term" value="F:metal ion binding"/>
    <property type="evidence" value="ECO:0007669"/>
    <property type="project" value="UniProtKB-KW"/>
</dbReference>
<keyword evidence="4 7" id="KW-1133">Transmembrane helix</keyword>
<dbReference type="GO" id="GO:0016020">
    <property type="term" value="C:membrane"/>
    <property type="evidence" value="ECO:0007669"/>
    <property type="project" value="UniProtKB-SubCell"/>
</dbReference>
<keyword evidence="3 7" id="KW-0812">Transmembrane</keyword>
<dbReference type="Proteomes" id="UP000678393">
    <property type="component" value="Unassembled WGS sequence"/>
</dbReference>
<dbReference type="OrthoDB" id="535992at2759"/>
<evidence type="ECO:0000256" key="2">
    <source>
        <dbReference type="ARBA" id="ARBA00007018"/>
    </source>
</evidence>